<accession>A0ABD5Q4G7</accession>
<dbReference type="Proteomes" id="UP001595945">
    <property type="component" value="Unassembled WGS sequence"/>
</dbReference>
<reference evidence="2 3" key="1">
    <citation type="journal article" date="2019" name="Int. J. Syst. Evol. Microbiol.">
        <title>The Global Catalogue of Microorganisms (GCM) 10K type strain sequencing project: providing services to taxonomists for standard genome sequencing and annotation.</title>
        <authorList>
            <consortium name="The Broad Institute Genomics Platform"/>
            <consortium name="The Broad Institute Genome Sequencing Center for Infectious Disease"/>
            <person name="Wu L."/>
            <person name="Ma J."/>
        </authorList>
    </citation>
    <scope>NUCLEOTIDE SEQUENCE [LARGE SCALE GENOMIC DNA]</scope>
    <source>
        <strain evidence="2 3">XZYJ18</strain>
    </source>
</reference>
<sequence>MPEERYRRIMAYHKLDPSTVYKRTEGVNGISLQQRSDDPTDLALTVYVNHNKRSVRRALPNRTQKIPVTVKERKVDRKFGSVCDRRNLDFYDPLPANPEVGGYDGDDTSYGQGTLGVVCWNDNPNNAYECYITAAHVIKDNGSYADYLRHGGTDDGTNRVEDVGAYVTHSDPGDYGMDVAKYRRRNGTVTADIRGNADDNIGDLAGTWTHSGLTDRTSGSKSLSVEFAGQSTCYATTECTGTSKTSLVEYQADYSPNKTTDGDSGGPFVDNDDYLVGTFSFFCESCEESHGPTGQELLNRMNAQLTNPKLQ</sequence>
<keyword evidence="2" id="KW-0378">Hydrolase</keyword>
<evidence type="ECO:0000313" key="3">
    <source>
        <dbReference type="Proteomes" id="UP001595945"/>
    </source>
</evidence>
<dbReference type="EC" id="3.4.21.-" evidence="2"/>
<comment type="caution">
    <text evidence="2">The sequence shown here is derived from an EMBL/GenBank/DDBJ whole genome shotgun (WGS) entry which is preliminary data.</text>
</comment>
<dbReference type="GO" id="GO:0016787">
    <property type="term" value="F:hydrolase activity"/>
    <property type="evidence" value="ECO:0007669"/>
    <property type="project" value="UniProtKB-KW"/>
</dbReference>
<dbReference type="SUPFAM" id="SSF50494">
    <property type="entry name" value="Trypsin-like serine proteases"/>
    <property type="match status" value="1"/>
</dbReference>
<dbReference type="AlphaFoldDB" id="A0ABD5Q4G7"/>
<dbReference type="InterPro" id="IPR009003">
    <property type="entry name" value="Peptidase_S1_PA"/>
</dbReference>
<evidence type="ECO:0000259" key="1">
    <source>
        <dbReference type="Pfam" id="PF00089"/>
    </source>
</evidence>
<dbReference type="InterPro" id="IPR001254">
    <property type="entry name" value="Trypsin_dom"/>
</dbReference>
<gene>
    <name evidence="2" type="ORF">ACFO9K_14460</name>
</gene>
<dbReference type="Pfam" id="PF00089">
    <property type="entry name" value="Trypsin"/>
    <property type="match status" value="1"/>
</dbReference>
<dbReference type="GeneID" id="73043822"/>
<dbReference type="Gene3D" id="2.40.10.10">
    <property type="entry name" value="Trypsin-like serine proteases"/>
    <property type="match status" value="2"/>
</dbReference>
<dbReference type="RefSeq" id="WP_254268877.1">
    <property type="nucleotide sequence ID" value="NZ_CP100400.1"/>
</dbReference>
<name>A0ABD5Q4G7_9EURY</name>
<feature type="domain" description="Peptidase S1" evidence="1">
    <location>
        <begin position="132"/>
        <end position="292"/>
    </location>
</feature>
<protein>
    <submittedName>
        <fullName evidence="2">Trypsin-like serine protease</fullName>
        <ecNumber evidence="2">3.4.21.-</ecNumber>
    </submittedName>
</protein>
<keyword evidence="3" id="KW-1185">Reference proteome</keyword>
<proteinExistence type="predicted"/>
<evidence type="ECO:0000313" key="2">
    <source>
        <dbReference type="EMBL" id="MFC4825460.1"/>
    </source>
</evidence>
<dbReference type="InterPro" id="IPR043504">
    <property type="entry name" value="Peptidase_S1_PA_chymotrypsin"/>
</dbReference>
<organism evidence="2 3">
    <name type="scientific">Halorussus aquaticus</name>
    <dbReference type="NCBI Taxonomy" id="2953748"/>
    <lineage>
        <taxon>Archaea</taxon>
        <taxon>Methanobacteriati</taxon>
        <taxon>Methanobacteriota</taxon>
        <taxon>Stenosarchaea group</taxon>
        <taxon>Halobacteria</taxon>
        <taxon>Halobacteriales</taxon>
        <taxon>Haladaptataceae</taxon>
        <taxon>Halorussus</taxon>
    </lineage>
</organism>
<dbReference type="EMBL" id="JBHSHT010000002">
    <property type="protein sequence ID" value="MFC4825460.1"/>
    <property type="molecule type" value="Genomic_DNA"/>
</dbReference>